<dbReference type="PANTHER" id="PTHR48100:SF59">
    <property type="entry name" value="ADENOSYLCOBALAMIN_ALPHA-RIBAZOLE PHOSPHATASE"/>
    <property type="match status" value="1"/>
</dbReference>
<dbReference type="InterPro" id="IPR050275">
    <property type="entry name" value="PGM_Phosphatase"/>
</dbReference>
<evidence type="ECO:0000313" key="4">
    <source>
        <dbReference type="Proteomes" id="UP000823900"/>
    </source>
</evidence>
<proteinExistence type="predicted"/>
<gene>
    <name evidence="3" type="ORF">IAA07_10985</name>
</gene>
<feature type="active site" description="Tele-phosphohistidine intermediate" evidence="1">
    <location>
        <position position="8"/>
    </location>
</feature>
<dbReference type="GO" id="GO:0005524">
    <property type="term" value="F:ATP binding"/>
    <property type="evidence" value="ECO:0007669"/>
    <property type="project" value="InterPro"/>
</dbReference>
<reference evidence="3" key="1">
    <citation type="journal article" date="2021" name="PeerJ">
        <title>Extensive microbial diversity within the chicken gut microbiome revealed by metagenomics and culture.</title>
        <authorList>
            <person name="Gilroy R."/>
            <person name="Ravi A."/>
            <person name="Getino M."/>
            <person name="Pursley I."/>
            <person name="Horton D.L."/>
            <person name="Alikhan N.F."/>
            <person name="Baker D."/>
            <person name="Gharbi K."/>
            <person name="Hall N."/>
            <person name="Watson M."/>
            <person name="Adriaenssens E.M."/>
            <person name="Foster-Nyarko E."/>
            <person name="Jarju S."/>
            <person name="Secka A."/>
            <person name="Antonio M."/>
            <person name="Oren A."/>
            <person name="Chaudhuri R.R."/>
            <person name="La Ragione R."/>
            <person name="Hildebrand F."/>
            <person name="Pallen M.J."/>
        </authorList>
    </citation>
    <scope>NUCLEOTIDE SEQUENCE</scope>
    <source>
        <strain evidence="3">CHK178-16964</strain>
    </source>
</reference>
<dbReference type="Pfam" id="PF00300">
    <property type="entry name" value="His_Phos_1"/>
    <property type="match status" value="1"/>
</dbReference>
<organism evidence="3 4">
    <name type="scientific">Candidatus Lachnoclostridium stercoravium</name>
    <dbReference type="NCBI Taxonomy" id="2838633"/>
    <lineage>
        <taxon>Bacteria</taxon>
        <taxon>Bacillati</taxon>
        <taxon>Bacillota</taxon>
        <taxon>Clostridia</taxon>
        <taxon>Lachnospirales</taxon>
        <taxon>Lachnospiraceae</taxon>
    </lineage>
</organism>
<accession>A0A9D2HJM1</accession>
<dbReference type="PROSITE" id="PS00175">
    <property type="entry name" value="PG_MUTASE"/>
    <property type="match status" value="1"/>
</dbReference>
<dbReference type="AlphaFoldDB" id="A0A9D2HJM1"/>
<evidence type="ECO:0000256" key="1">
    <source>
        <dbReference type="PIRSR" id="PIRSR613078-1"/>
    </source>
</evidence>
<feature type="binding site" evidence="2">
    <location>
        <begin position="7"/>
        <end position="14"/>
    </location>
    <ligand>
        <name>substrate</name>
    </ligand>
</feature>
<dbReference type="SUPFAM" id="SSF53254">
    <property type="entry name" value="Phosphoglycerate mutase-like"/>
    <property type="match status" value="1"/>
</dbReference>
<dbReference type="Gene3D" id="3.40.50.1240">
    <property type="entry name" value="Phosphoglycerate mutase-like"/>
    <property type="match status" value="1"/>
</dbReference>
<comment type="caution">
    <text evidence="3">The sequence shown here is derived from an EMBL/GenBank/DDBJ whole genome shotgun (WGS) entry which is preliminary data.</text>
</comment>
<dbReference type="CDD" id="cd07067">
    <property type="entry name" value="HP_PGM_like"/>
    <property type="match status" value="1"/>
</dbReference>
<dbReference type="InterPro" id="IPR029033">
    <property type="entry name" value="His_PPase_superfam"/>
</dbReference>
<dbReference type="PANTHER" id="PTHR48100">
    <property type="entry name" value="BROAD-SPECIFICITY PHOSPHATASE YOR283W-RELATED"/>
    <property type="match status" value="1"/>
</dbReference>
<reference evidence="3" key="2">
    <citation type="submission" date="2021-04" db="EMBL/GenBank/DDBJ databases">
        <authorList>
            <person name="Gilroy R."/>
        </authorList>
    </citation>
    <scope>NUCLEOTIDE SEQUENCE</scope>
    <source>
        <strain evidence="3">CHK178-16964</strain>
    </source>
</reference>
<dbReference type="EMBL" id="DWZA01000096">
    <property type="protein sequence ID" value="HJA72077.1"/>
    <property type="molecule type" value="Genomic_DNA"/>
</dbReference>
<dbReference type="GO" id="GO:0006003">
    <property type="term" value="P:fructose 2,6-bisphosphate metabolic process"/>
    <property type="evidence" value="ECO:0007669"/>
    <property type="project" value="InterPro"/>
</dbReference>
<name>A0A9D2HJM1_9FIRM</name>
<dbReference type="InterPro" id="IPR001345">
    <property type="entry name" value="PG/BPGM_mutase_AS"/>
</dbReference>
<dbReference type="InterPro" id="IPR003094">
    <property type="entry name" value="6Pfruct_kin"/>
</dbReference>
<feature type="binding site" evidence="2">
    <location>
        <position position="57"/>
    </location>
    <ligand>
        <name>substrate</name>
    </ligand>
</feature>
<protein>
    <submittedName>
        <fullName evidence="3">Histidine phosphatase family protein</fullName>
    </submittedName>
</protein>
<dbReference type="GO" id="GO:0005737">
    <property type="term" value="C:cytoplasm"/>
    <property type="evidence" value="ECO:0007669"/>
    <property type="project" value="TreeGrafter"/>
</dbReference>
<dbReference type="PRINTS" id="PR00991">
    <property type="entry name" value="6PFRUCTKNASE"/>
</dbReference>
<sequence length="212" mass="24002">MKIYLIRHGQTDWNLEGKIQGRHDVSLNETGSKQAELLAMGMDKRPVVQIFSSRQKRALETAQAVGRRQHVAVTVIDGLEEVEFGEWEGKTWDEISREYPEEFKVWCTEPAEIVPPGGESRPQIYRRIGNALKEILRRSRGDIAIVSHGAALAYMVSIMLEKELGDHDEIIVKNASISTVEYDRETGKFHMAEANDVSHLKALSQEQGSVRF</sequence>
<evidence type="ECO:0000313" key="3">
    <source>
        <dbReference type="EMBL" id="HJA72077.1"/>
    </source>
</evidence>
<evidence type="ECO:0000256" key="2">
    <source>
        <dbReference type="PIRSR" id="PIRSR613078-2"/>
    </source>
</evidence>
<dbReference type="InterPro" id="IPR013078">
    <property type="entry name" value="His_Pase_superF_clade-1"/>
</dbReference>
<feature type="active site" description="Proton donor/acceptor" evidence="1">
    <location>
        <position position="81"/>
    </location>
</feature>
<dbReference type="SMART" id="SM00855">
    <property type="entry name" value="PGAM"/>
    <property type="match status" value="1"/>
</dbReference>
<dbReference type="GO" id="GO:0016791">
    <property type="term" value="F:phosphatase activity"/>
    <property type="evidence" value="ECO:0007669"/>
    <property type="project" value="TreeGrafter"/>
</dbReference>
<dbReference type="Proteomes" id="UP000823900">
    <property type="component" value="Unassembled WGS sequence"/>
</dbReference>